<keyword evidence="3" id="KW-1003">Cell membrane</keyword>
<dbReference type="Gene3D" id="1.10.3720.10">
    <property type="entry name" value="MetI-like"/>
    <property type="match status" value="1"/>
</dbReference>
<comment type="similarity">
    <text evidence="7">Belongs to the binding-protein-dependent transport system permease family.</text>
</comment>
<proteinExistence type="inferred from homology"/>
<protein>
    <submittedName>
        <fullName evidence="9">Sugar ABC transporter permease</fullName>
    </submittedName>
</protein>
<name>A0A7J3XYK5_9CREN</name>
<organism evidence="9">
    <name type="scientific">Thermogladius calderae</name>
    <dbReference type="NCBI Taxonomy" id="1200300"/>
    <lineage>
        <taxon>Archaea</taxon>
        <taxon>Thermoproteota</taxon>
        <taxon>Thermoprotei</taxon>
        <taxon>Desulfurococcales</taxon>
        <taxon>Desulfurococcaceae</taxon>
        <taxon>Thermogladius</taxon>
    </lineage>
</organism>
<dbReference type="AlphaFoldDB" id="A0A7J3XYK5"/>
<dbReference type="Pfam" id="PF00528">
    <property type="entry name" value="BPD_transp_1"/>
    <property type="match status" value="1"/>
</dbReference>
<evidence type="ECO:0000256" key="1">
    <source>
        <dbReference type="ARBA" id="ARBA00004651"/>
    </source>
</evidence>
<dbReference type="GO" id="GO:0055085">
    <property type="term" value="P:transmembrane transport"/>
    <property type="evidence" value="ECO:0007669"/>
    <property type="project" value="InterPro"/>
</dbReference>
<feature type="transmembrane region" description="Helical" evidence="7">
    <location>
        <begin position="288"/>
        <end position="308"/>
    </location>
</feature>
<dbReference type="PROSITE" id="PS50928">
    <property type="entry name" value="ABC_TM1"/>
    <property type="match status" value="1"/>
</dbReference>
<evidence type="ECO:0000256" key="4">
    <source>
        <dbReference type="ARBA" id="ARBA00022692"/>
    </source>
</evidence>
<dbReference type="EMBL" id="DRYK01000048">
    <property type="protein sequence ID" value="HHP67838.1"/>
    <property type="molecule type" value="Genomic_DNA"/>
</dbReference>
<dbReference type="GO" id="GO:0005886">
    <property type="term" value="C:plasma membrane"/>
    <property type="evidence" value="ECO:0007669"/>
    <property type="project" value="UniProtKB-SubCell"/>
</dbReference>
<evidence type="ECO:0000256" key="7">
    <source>
        <dbReference type="RuleBase" id="RU363032"/>
    </source>
</evidence>
<evidence type="ECO:0000256" key="3">
    <source>
        <dbReference type="ARBA" id="ARBA00022475"/>
    </source>
</evidence>
<feature type="transmembrane region" description="Helical" evidence="7">
    <location>
        <begin position="448"/>
        <end position="472"/>
    </location>
</feature>
<dbReference type="InterPro" id="IPR035906">
    <property type="entry name" value="MetI-like_sf"/>
</dbReference>
<accession>A0A7J3XYK5</accession>
<keyword evidence="2 7" id="KW-0813">Transport</keyword>
<dbReference type="PANTHER" id="PTHR30193">
    <property type="entry name" value="ABC TRANSPORTER PERMEASE PROTEIN"/>
    <property type="match status" value="1"/>
</dbReference>
<reference evidence="9" key="1">
    <citation type="journal article" date="2020" name="mSystems">
        <title>Genome- and Community-Level Interaction Insights into Carbon Utilization and Element Cycling Functions of Hydrothermarchaeota in Hydrothermal Sediment.</title>
        <authorList>
            <person name="Zhou Z."/>
            <person name="Liu Y."/>
            <person name="Xu W."/>
            <person name="Pan J."/>
            <person name="Luo Z.H."/>
            <person name="Li M."/>
        </authorList>
    </citation>
    <scope>NUCLEOTIDE SEQUENCE [LARGE SCALE GENOMIC DNA]</scope>
    <source>
        <strain evidence="9">SpSt-110</strain>
    </source>
</reference>
<dbReference type="InterPro" id="IPR051393">
    <property type="entry name" value="ABC_transporter_permease"/>
</dbReference>
<keyword evidence="5 7" id="KW-1133">Transmembrane helix</keyword>
<feature type="transmembrane region" description="Helical" evidence="7">
    <location>
        <begin position="383"/>
        <end position="409"/>
    </location>
</feature>
<dbReference type="PANTHER" id="PTHR30193:SF37">
    <property type="entry name" value="INNER MEMBRANE ABC TRANSPORTER PERMEASE PROTEIN YCJO"/>
    <property type="match status" value="1"/>
</dbReference>
<evidence type="ECO:0000256" key="6">
    <source>
        <dbReference type="ARBA" id="ARBA00023136"/>
    </source>
</evidence>
<feature type="transmembrane region" description="Helical" evidence="7">
    <location>
        <begin position="254"/>
        <end position="276"/>
    </location>
</feature>
<feature type="transmembrane region" description="Helical" evidence="7">
    <location>
        <begin position="20"/>
        <end position="44"/>
    </location>
</feature>
<sequence length="480" mass="53439">MPSRKTRAEILYPRRVAYTLVLASIALYLFFSIWPILFSIGIAFTDANDVKIAPNPKLVESINNAIACATMLRDNTSYMQVAIGVVRRVDSLLGSINQSLADIYKMTASGVSPSSLEYQLAASDLYNKASQLPSILSDFEKAFNCTQLGYPTDKTVVSSDVESNLTRLMELSSYLPTLQDPGRILNLTSMGLSIVSSSISYFRSIETDYKGYFNSVISSLEADKSNVELHFIGLSNFQKLFTDPRFIYSLYKTLLFVATSVPLKVSVGVLLAFLYSTPLVYGRRVWRGLLLTPWALPLLLSGMMWKYIFYPSGPMGLALHLDINNNEWHAFLVYNLFEMWLAYPFIMTVTMGALSGVSKDLIEASYIDGASVWFRMRRITLPLISRPLVLATILTTGASLQAFMVPLLINGGGPTETITVPFLGSATGNANEFLLLFGYDRVTIDKQYGYAAATYVVVVLIILAYVALWFYYSRRGGRGW</sequence>
<keyword evidence="6 7" id="KW-0472">Membrane</keyword>
<comment type="subcellular location">
    <subcellularLocation>
        <location evidence="1 7">Cell membrane</location>
        <topology evidence="1 7">Multi-pass membrane protein</topology>
    </subcellularLocation>
</comment>
<feature type="domain" description="ABC transmembrane type-1" evidence="8">
    <location>
        <begin position="250"/>
        <end position="469"/>
    </location>
</feature>
<evidence type="ECO:0000256" key="5">
    <source>
        <dbReference type="ARBA" id="ARBA00022989"/>
    </source>
</evidence>
<evidence type="ECO:0000256" key="2">
    <source>
        <dbReference type="ARBA" id="ARBA00022448"/>
    </source>
</evidence>
<gene>
    <name evidence="9" type="ORF">ENM60_03495</name>
</gene>
<evidence type="ECO:0000259" key="8">
    <source>
        <dbReference type="PROSITE" id="PS50928"/>
    </source>
</evidence>
<keyword evidence="4 7" id="KW-0812">Transmembrane</keyword>
<dbReference type="SUPFAM" id="SSF161098">
    <property type="entry name" value="MetI-like"/>
    <property type="match status" value="1"/>
</dbReference>
<dbReference type="InterPro" id="IPR000515">
    <property type="entry name" value="MetI-like"/>
</dbReference>
<dbReference type="CDD" id="cd06261">
    <property type="entry name" value="TM_PBP2"/>
    <property type="match status" value="1"/>
</dbReference>
<comment type="caution">
    <text evidence="9">The sequence shown here is derived from an EMBL/GenBank/DDBJ whole genome shotgun (WGS) entry which is preliminary data.</text>
</comment>
<evidence type="ECO:0000313" key="9">
    <source>
        <dbReference type="EMBL" id="HHP67838.1"/>
    </source>
</evidence>